<dbReference type="Pfam" id="PF16113">
    <property type="entry name" value="ECH_2"/>
    <property type="match status" value="1"/>
</dbReference>
<comment type="catalytic activity">
    <reaction evidence="1">
        <text>3-hydroxy-2-methylpropanoyl-CoA + H2O = 3-hydroxy-2-methylpropanoate + CoA + H(+)</text>
        <dbReference type="Rhea" id="RHEA:20888"/>
        <dbReference type="ChEBI" id="CHEBI:11805"/>
        <dbReference type="ChEBI" id="CHEBI:15377"/>
        <dbReference type="ChEBI" id="CHEBI:15378"/>
        <dbReference type="ChEBI" id="CHEBI:57287"/>
        <dbReference type="ChEBI" id="CHEBI:57340"/>
        <dbReference type="EC" id="3.1.2.4"/>
    </reaction>
</comment>
<gene>
    <name evidence="5" type="primary">EHD3</name>
    <name evidence="5" type="ORF">CAAN4_B03422</name>
</gene>
<dbReference type="EC" id="3.1.2.4" evidence="2"/>
<sequence>MLRRIGSPKVSLIGAKKSVFRSSAVAPILSAYTTTSTMSYSTTGHAEEDVLFTNKNFARVISLNRPKKLNSLNTSMVSKITPRLLEYAKSSVNNVVILTSTSPKGLCAGGDVAECAKQIVAGNPSYGSDFFQKEYNLNYLISTYSKPYVSIMDGITMGGGVGLSVHAPFRVATEKTKLAMPEMDIGFFPDVGTTFFLPRLDDKVGYYYALTGQVMSGLDSYMLGFATHYVPSERVESLINRLSSLQPPVVNDTPAKDNHATIVENTKQFYAQVNQAIEEFTDNKLPEDYKFPLSTDELKLIKEAFSQKSIEEVLTFLHKDGGEFAMKTYYQLKTKSPTSLKVAFELLNRGAKNNIHQQFQEELVAATNIMNVKKEESDFVKGVSHKLIDKVKEPSFPEWNQVHNPENITSAQISSLLKPSEFSAKLDQPLIQKFFGVTYTSYPYQMGLPTNKQVEDYITGNDGSNRSYLPTPKEVVKFFKTSTNNKLGVATKVESILSLHGEASKYDNKYVSWSK</sequence>
<dbReference type="InterPro" id="IPR018376">
    <property type="entry name" value="Enoyl-CoA_hyd/isom_CS"/>
</dbReference>
<reference evidence="5 6" key="1">
    <citation type="submission" date="2024-01" db="EMBL/GenBank/DDBJ databases">
        <authorList>
            <consortium name="Genoscope - CEA"/>
            <person name="William W."/>
        </authorList>
    </citation>
    <scope>NUCLEOTIDE SEQUENCE [LARGE SCALE GENOMIC DNA]</scope>
    <source>
        <strain evidence="5 6">29B2s-10</strain>
    </source>
</reference>
<feature type="domain" description="Enoyl-CoA hydratase/isomerase" evidence="4">
    <location>
        <begin position="59"/>
        <end position="397"/>
    </location>
</feature>
<dbReference type="EMBL" id="OZ004254">
    <property type="protein sequence ID" value="CAK7896104.1"/>
    <property type="molecule type" value="Genomic_DNA"/>
</dbReference>
<dbReference type="PANTHER" id="PTHR43176">
    <property type="entry name" value="3-HYDROXYISOBUTYRYL-COA HYDROLASE-RELATED"/>
    <property type="match status" value="1"/>
</dbReference>
<evidence type="ECO:0000256" key="1">
    <source>
        <dbReference type="ARBA" id="ARBA00001709"/>
    </source>
</evidence>
<accession>A0ABP0EAG6</accession>
<keyword evidence="6" id="KW-1185">Reference proteome</keyword>
<dbReference type="InterPro" id="IPR032259">
    <property type="entry name" value="HIBYL-CoA-H"/>
</dbReference>
<dbReference type="Proteomes" id="UP001497600">
    <property type="component" value="Chromosome B"/>
</dbReference>
<dbReference type="PROSITE" id="PS00166">
    <property type="entry name" value="ENOYL_COA_HYDRATASE"/>
    <property type="match status" value="1"/>
</dbReference>
<dbReference type="InterPro" id="IPR029045">
    <property type="entry name" value="ClpP/crotonase-like_dom_sf"/>
</dbReference>
<evidence type="ECO:0000256" key="3">
    <source>
        <dbReference type="ARBA" id="ARBA00022801"/>
    </source>
</evidence>
<dbReference type="GO" id="GO:0016787">
    <property type="term" value="F:hydrolase activity"/>
    <property type="evidence" value="ECO:0007669"/>
    <property type="project" value="UniProtKB-KW"/>
</dbReference>
<evidence type="ECO:0000313" key="5">
    <source>
        <dbReference type="EMBL" id="CAK7896104.1"/>
    </source>
</evidence>
<name>A0ABP0EAG6_9ASCO</name>
<dbReference type="Gene3D" id="3.90.226.10">
    <property type="entry name" value="2-enoyl-CoA Hydratase, Chain A, domain 1"/>
    <property type="match status" value="1"/>
</dbReference>
<keyword evidence="3 5" id="KW-0378">Hydrolase</keyword>
<dbReference type="PANTHER" id="PTHR43176:SF3">
    <property type="entry name" value="3-HYDROXYISOBUTYRYL-COA HYDROLASE, MITOCHONDRIAL"/>
    <property type="match status" value="1"/>
</dbReference>
<dbReference type="InterPro" id="IPR045004">
    <property type="entry name" value="ECH_dom"/>
</dbReference>
<protein>
    <recommendedName>
        <fullName evidence="2">3-hydroxyisobutyryl-CoA hydrolase</fullName>
        <ecNumber evidence="2">3.1.2.4</ecNumber>
    </recommendedName>
</protein>
<evidence type="ECO:0000256" key="2">
    <source>
        <dbReference type="ARBA" id="ARBA00011915"/>
    </source>
</evidence>
<evidence type="ECO:0000259" key="4">
    <source>
        <dbReference type="Pfam" id="PF16113"/>
    </source>
</evidence>
<dbReference type="CDD" id="cd06558">
    <property type="entry name" value="crotonase-like"/>
    <property type="match status" value="1"/>
</dbReference>
<proteinExistence type="predicted"/>
<dbReference type="SUPFAM" id="SSF52096">
    <property type="entry name" value="ClpP/crotonase"/>
    <property type="match status" value="1"/>
</dbReference>
<evidence type="ECO:0000313" key="6">
    <source>
        <dbReference type="Proteomes" id="UP001497600"/>
    </source>
</evidence>
<dbReference type="NCBIfam" id="NF004127">
    <property type="entry name" value="PRK05617.1"/>
    <property type="match status" value="1"/>
</dbReference>
<organism evidence="5 6">
    <name type="scientific">[Candida] anglica</name>
    <dbReference type="NCBI Taxonomy" id="148631"/>
    <lineage>
        <taxon>Eukaryota</taxon>
        <taxon>Fungi</taxon>
        <taxon>Dikarya</taxon>
        <taxon>Ascomycota</taxon>
        <taxon>Saccharomycotina</taxon>
        <taxon>Pichiomycetes</taxon>
        <taxon>Debaryomycetaceae</taxon>
        <taxon>Kurtzmaniella</taxon>
    </lineage>
</organism>